<dbReference type="Gene3D" id="1.10.630.10">
    <property type="entry name" value="Cytochrome P450"/>
    <property type="match status" value="1"/>
</dbReference>
<evidence type="ECO:0008006" key="13">
    <source>
        <dbReference type="Google" id="ProtNLM"/>
    </source>
</evidence>
<evidence type="ECO:0000256" key="2">
    <source>
        <dbReference type="ARBA" id="ARBA00022617"/>
    </source>
</evidence>
<evidence type="ECO:0000313" key="12">
    <source>
        <dbReference type="Proteomes" id="UP000293781"/>
    </source>
</evidence>
<keyword evidence="4" id="KW-0521">NADP</keyword>
<evidence type="ECO:0000256" key="8">
    <source>
        <dbReference type="ARBA" id="ARBA00023194"/>
    </source>
</evidence>
<dbReference type="InterPro" id="IPR001128">
    <property type="entry name" value="Cyt_P450"/>
</dbReference>
<comment type="pathway">
    <text evidence="9">Antibiotic biosynthesis; mycinamicin biosynthesis.</text>
</comment>
<dbReference type="SUPFAM" id="SSF48264">
    <property type="entry name" value="Cytochrome P450"/>
    <property type="match status" value="1"/>
</dbReference>
<dbReference type="GO" id="GO:0020037">
    <property type="term" value="F:heme binding"/>
    <property type="evidence" value="ECO:0007669"/>
    <property type="project" value="InterPro"/>
</dbReference>
<dbReference type="PANTHER" id="PTHR46696:SF1">
    <property type="entry name" value="CYTOCHROME P450 YJIB-RELATED"/>
    <property type="match status" value="1"/>
</dbReference>
<dbReference type="PRINTS" id="PR00385">
    <property type="entry name" value="P450"/>
</dbReference>
<keyword evidence="7 10" id="KW-0503">Monooxygenase</keyword>
<evidence type="ECO:0000256" key="10">
    <source>
        <dbReference type="RuleBase" id="RU000461"/>
    </source>
</evidence>
<dbReference type="InterPro" id="IPR002397">
    <property type="entry name" value="Cyt_P450_B"/>
</dbReference>
<proteinExistence type="inferred from homology"/>
<dbReference type="AlphaFoldDB" id="A0A4Q7UEM7"/>
<sequence>MTIDNAEPDIEPVDLLSQELAEDPHGGYAALRERAPVVPASVMGGPPMCLVTRYAEVRSVLTDTRFRNNATSVNEGQDVRSVIMNTLNVPADLVDYLAQNILNTDGDEHARLRKLISRAFTPRRVGDMRLRMEEITAQLLDELAEAGANGTPVNIVEGLCYPLPITVICEMIGIPVEDRPRWQAWGRTLSSMDAQGLPTALRETVEHVYELVGRRRAEPADDLITGLIQVQEDDGDRLSDREMVTMIIALVIAGHDTTAQLLASSVEALLAHPDQLERLAAEPAFWPHAVHELMRMRGPVFGQPRYPSVDVEIGGTTIKAGTPVLAALLAANTDPREFDNPDELNLRREPGRRERHMSFGQGAHYCLGAALVRDEVEIALRALFTRFPRLALAVPKVERTMRPGSSRILDMPVLLNDAAQ</sequence>
<evidence type="ECO:0000256" key="5">
    <source>
        <dbReference type="ARBA" id="ARBA00023002"/>
    </source>
</evidence>
<dbReference type="GO" id="GO:0004497">
    <property type="term" value="F:monooxygenase activity"/>
    <property type="evidence" value="ECO:0007669"/>
    <property type="project" value="UniProtKB-KW"/>
</dbReference>
<dbReference type="Proteomes" id="UP000293781">
    <property type="component" value="Unassembled WGS sequence"/>
</dbReference>
<reference evidence="11 12" key="1">
    <citation type="submission" date="2019-02" db="EMBL/GenBank/DDBJ databases">
        <title>Sequencing the genomes of 1000 actinobacteria strains.</title>
        <authorList>
            <person name="Klenk H.-P."/>
        </authorList>
    </citation>
    <scope>NUCLEOTIDE SEQUENCE [LARGE SCALE GENOMIC DNA]</scope>
    <source>
        <strain evidence="11 12">DSM 45888</strain>
    </source>
</reference>
<evidence type="ECO:0000256" key="4">
    <source>
        <dbReference type="ARBA" id="ARBA00022857"/>
    </source>
</evidence>
<evidence type="ECO:0000256" key="6">
    <source>
        <dbReference type="ARBA" id="ARBA00023004"/>
    </source>
</evidence>
<evidence type="ECO:0000256" key="3">
    <source>
        <dbReference type="ARBA" id="ARBA00022723"/>
    </source>
</evidence>
<dbReference type="PRINTS" id="PR00359">
    <property type="entry name" value="BP450"/>
</dbReference>
<dbReference type="GO" id="GO:0017000">
    <property type="term" value="P:antibiotic biosynthetic process"/>
    <property type="evidence" value="ECO:0007669"/>
    <property type="project" value="UniProtKB-KW"/>
</dbReference>
<dbReference type="InterPro" id="IPR017972">
    <property type="entry name" value="Cyt_P450_CS"/>
</dbReference>
<dbReference type="RefSeq" id="WP_244236695.1">
    <property type="nucleotide sequence ID" value="NZ_JBEZZO010000011.1"/>
</dbReference>
<evidence type="ECO:0000256" key="7">
    <source>
        <dbReference type="ARBA" id="ARBA00023033"/>
    </source>
</evidence>
<keyword evidence="8" id="KW-0045">Antibiotic biosynthesis</keyword>
<keyword evidence="2 10" id="KW-0349">Heme</keyword>
<keyword evidence="5 10" id="KW-0560">Oxidoreductase</keyword>
<dbReference type="Pfam" id="PF00067">
    <property type="entry name" value="p450"/>
    <property type="match status" value="2"/>
</dbReference>
<dbReference type="EMBL" id="SHKK01000001">
    <property type="protein sequence ID" value="RZT79737.1"/>
    <property type="molecule type" value="Genomic_DNA"/>
</dbReference>
<protein>
    <recommendedName>
        <fullName evidence="13">Cytochrome P450</fullName>
    </recommendedName>
</protein>
<evidence type="ECO:0000256" key="1">
    <source>
        <dbReference type="ARBA" id="ARBA00010617"/>
    </source>
</evidence>
<dbReference type="GO" id="GO:0016705">
    <property type="term" value="F:oxidoreductase activity, acting on paired donors, with incorporation or reduction of molecular oxygen"/>
    <property type="evidence" value="ECO:0007669"/>
    <property type="project" value="InterPro"/>
</dbReference>
<dbReference type="FunFam" id="1.10.630.10:FF:000018">
    <property type="entry name" value="Cytochrome P450 monooxygenase"/>
    <property type="match status" value="1"/>
</dbReference>
<organism evidence="11 12">
    <name type="scientific">Micromonospora violae</name>
    <dbReference type="NCBI Taxonomy" id="1278207"/>
    <lineage>
        <taxon>Bacteria</taxon>
        <taxon>Bacillati</taxon>
        <taxon>Actinomycetota</taxon>
        <taxon>Actinomycetes</taxon>
        <taxon>Micromonosporales</taxon>
        <taxon>Micromonosporaceae</taxon>
        <taxon>Micromonospora</taxon>
    </lineage>
</organism>
<gene>
    <name evidence="11" type="ORF">EV382_2973</name>
</gene>
<dbReference type="PROSITE" id="PS00086">
    <property type="entry name" value="CYTOCHROME_P450"/>
    <property type="match status" value="1"/>
</dbReference>
<keyword evidence="12" id="KW-1185">Reference proteome</keyword>
<dbReference type="GO" id="GO:0005506">
    <property type="term" value="F:iron ion binding"/>
    <property type="evidence" value="ECO:0007669"/>
    <property type="project" value="InterPro"/>
</dbReference>
<dbReference type="PANTHER" id="PTHR46696">
    <property type="entry name" value="P450, PUTATIVE (EUROFUNG)-RELATED"/>
    <property type="match status" value="1"/>
</dbReference>
<evidence type="ECO:0000313" key="11">
    <source>
        <dbReference type="EMBL" id="RZT79737.1"/>
    </source>
</evidence>
<evidence type="ECO:0000256" key="9">
    <source>
        <dbReference type="ARBA" id="ARBA00060683"/>
    </source>
</evidence>
<keyword evidence="6 10" id="KW-0408">Iron</keyword>
<dbReference type="InterPro" id="IPR036396">
    <property type="entry name" value="Cyt_P450_sf"/>
</dbReference>
<comment type="caution">
    <text evidence="11">The sequence shown here is derived from an EMBL/GenBank/DDBJ whole genome shotgun (WGS) entry which is preliminary data.</text>
</comment>
<name>A0A4Q7UEM7_9ACTN</name>
<accession>A0A4Q7UEM7</accession>
<dbReference type="CDD" id="cd11029">
    <property type="entry name" value="CYP107-like"/>
    <property type="match status" value="1"/>
</dbReference>
<comment type="similarity">
    <text evidence="1 10">Belongs to the cytochrome P450 family.</text>
</comment>
<keyword evidence="3 10" id="KW-0479">Metal-binding</keyword>